<proteinExistence type="predicted"/>
<feature type="transmembrane region" description="Helical" evidence="1">
    <location>
        <begin position="20"/>
        <end position="45"/>
    </location>
</feature>
<feature type="domain" description="Cytochrome c oxidase subunit IV bacterial aa3 type" evidence="2">
    <location>
        <begin position="6"/>
        <end position="44"/>
    </location>
</feature>
<comment type="caution">
    <text evidence="3">The sequence shown here is derived from an EMBL/GenBank/DDBJ whole genome shotgun (WGS) entry which is preliminary data.</text>
</comment>
<evidence type="ECO:0000256" key="1">
    <source>
        <dbReference type="SAM" id="Phobius"/>
    </source>
</evidence>
<name>A0A7X6GVR4_9RHOB</name>
<keyword evidence="1" id="KW-1133">Transmembrane helix</keyword>
<dbReference type="EMBL" id="JAAZQQ010000001">
    <property type="protein sequence ID" value="NKX43261.1"/>
    <property type="molecule type" value="Genomic_DNA"/>
</dbReference>
<accession>A0A7X6GVR4</accession>
<reference evidence="3 4" key="1">
    <citation type="submission" date="2020-04" db="EMBL/GenBank/DDBJ databases">
        <authorList>
            <person name="Yoon J."/>
        </authorList>
    </citation>
    <scope>NUCLEOTIDE SEQUENCE [LARGE SCALE GENOMIC DNA]</scope>
    <source>
        <strain evidence="3 4">KMU-115</strain>
    </source>
</reference>
<sequence>MGDHSHKQGEMDITEQEKTFAGFMRMSVNVAIVCLLILVFLAIFAR</sequence>
<evidence type="ECO:0000313" key="3">
    <source>
        <dbReference type="EMBL" id="NKX43261.1"/>
    </source>
</evidence>
<protein>
    <submittedName>
        <fullName evidence="3">Aa3-type cytochrome c oxidase subunit IV</fullName>
    </submittedName>
</protein>
<organism evidence="3 4">
    <name type="scientific">Roseicyclus persicicus</name>
    <dbReference type="NCBI Taxonomy" id="2650661"/>
    <lineage>
        <taxon>Bacteria</taxon>
        <taxon>Pseudomonadati</taxon>
        <taxon>Pseudomonadota</taxon>
        <taxon>Alphaproteobacteria</taxon>
        <taxon>Rhodobacterales</taxon>
        <taxon>Roseobacteraceae</taxon>
        <taxon>Roseicyclus</taxon>
    </lineage>
</organism>
<keyword evidence="1" id="KW-0472">Membrane</keyword>
<dbReference type="Gene3D" id="1.20.5.160">
    <property type="entry name" value="Bacterial aa3 type cytochrome c oxidase subunit IV"/>
    <property type="match status" value="1"/>
</dbReference>
<gene>
    <name evidence="3" type="ORF">HCU73_01550</name>
</gene>
<keyword evidence="1" id="KW-0812">Transmembrane</keyword>
<dbReference type="InterPro" id="IPR012422">
    <property type="entry name" value="Cyt_c_oxidase_su4_bac-aa3"/>
</dbReference>
<evidence type="ECO:0000259" key="2">
    <source>
        <dbReference type="Pfam" id="PF07835"/>
    </source>
</evidence>
<evidence type="ECO:0000313" key="4">
    <source>
        <dbReference type="Proteomes" id="UP000526408"/>
    </source>
</evidence>
<dbReference type="RefSeq" id="WP_168621643.1">
    <property type="nucleotide sequence ID" value="NZ_JAAZQQ010000001.1"/>
</dbReference>
<keyword evidence="4" id="KW-1185">Reference proteome</keyword>
<dbReference type="AlphaFoldDB" id="A0A7X6GVR4"/>
<dbReference type="SUPFAM" id="SSF81469">
    <property type="entry name" value="Bacterial aa3 type cytochrome c oxidase subunit IV"/>
    <property type="match status" value="1"/>
</dbReference>
<dbReference type="InterPro" id="IPR036596">
    <property type="entry name" value="Cyt-C_aa3_sf"/>
</dbReference>
<dbReference type="Proteomes" id="UP000526408">
    <property type="component" value="Unassembled WGS sequence"/>
</dbReference>
<dbReference type="Pfam" id="PF07835">
    <property type="entry name" value="COX4_pro_2"/>
    <property type="match status" value="1"/>
</dbReference>